<dbReference type="CDD" id="cd00093">
    <property type="entry name" value="HTH_XRE"/>
    <property type="match status" value="1"/>
</dbReference>
<keyword evidence="3" id="KW-1185">Reference proteome</keyword>
<dbReference type="SMART" id="SM00530">
    <property type="entry name" value="HTH_XRE"/>
    <property type="match status" value="1"/>
</dbReference>
<evidence type="ECO:0000313" key="3">
    <source>
        <dbReference type="Proteomes" id="UP001595840"/>
    </source>
</evidence>
<dbReference type="PROSITE" id="PS50943">
    <property type="entry name" value="HTH_CROC1"/>
    <property type="match status" value="1"/>
</dbReference>
<dbReference type="InterPro" id="IPR001387">
    <property type="entry name" value="Cro/C1-type_HTH"/>
</dbReference>
<sequence>MMSVQVIMKDGRPEWAVIPYAQYEALLAAAGQMPADTARAPTPTAVAPAPSAAAKTNSFFAGMKSTDNSNAKFNAEKFSAVKAEQGKSTGSIAKDAGISPAYCEQIERGEREPSPAIIRGLAQALKIKADDLLG</sequence>
<evidence type="ECO:0000259" key="1">
    <source>
        <dbReference type="PROSITE" id="PS50943"/>
    </source>
</evidence>
<comment type="caution">
    <text evidence="2">The sequence shown here is derived from an EMBL/GenBank/DDBJ whole genome shotgun (WGS) entry which is preliminary data.</text>
</comment>
<dbReference type="Pfam" id="PF01381">
    <property type="entry name" value="HTH_3"/>
    <property type="match status" value="1"/>
</dbReference>
<dbReference type="EMBL" id="JBHSCX010000004">
    <property type="protein sequence ID" value="MFC4361865.1"/>
    <property type="molecule type" value="Genomic_DNA"/>
</dbReference>
<dbReference type="Proteomes" id="UP001595840">
    <property type="component" value="Unassembled WGS sequence"/>
</dbReference>
<dbReference type="InterPro" id="IPR010982">
    <property type="entry name" value="Lambda_DNA-bd_dom_sf"/>
</dbReference>
<accession>A0ABV8V1U3</accession>
<evidence type="ECO:0000313" key="2">
    <source>
        <dbReference type="EMBL" id="MFC4361865.1"/>
    </source>
</evidence>
<feature type="domain" description="HTH cro/C1-type" evidence="1">
    <location>
        <begin position="93"/>
        <end position="132"/>
    </location>
</feature>
<dbReference type="SUPFAM" id="SSF47413">
    <property type="entry name" value="lambda repressor-like DNA-binding domains"/>
    <property type="match status" value="1"/>
</dbReference>
<proteinExistence type="predicted"/>
<name>A0ABV8V1U3_9GAMM</name>
<dbReference type="RefSeq" id="WP_380736128.1">
    <property type="nucleotide sequence ID" value="NZ_JBHSCX010000004.1"/>
</dbReference>
<organism evidence="2 3">
    <name type="scientific">Simiduia curdlanivorans</name>
    <dbReference type="NCBI Taxonomy" id="1492769"/>
    <lineage>
        <taxon>Bacteria</taxon>
        <taxon>Pseudomonadati</taxon>
        <taxon>Pseudomonadota</taxon>
        <taxon>Gammaproteobacteria</taxon>
        <taxon>Cellvibrionales</taxon>
        <taxon>Cellvibrionaceae</taxon>
        <taxon>Simiduia</taxon>
    </lineage>
</organism>
<protein>
    <submittedName>
        <fullName evidence="2">Helix-turn-helix domain-containing protein</fullName>
    </submittedName>
</protein>
<reference evidence="3" key="1">
    <citation type="journal article" date="2019" name="Int. J. Syst. Evol. Microbiol.">
        <title>The Global Catalogue of Microorganisms (GCM) 10K type strain sequencing project: providing services to taxonomists for standard genome sequencing and annotation.</title>
        <authorList>
            <consortium name="The Broad Institute Genomics Platform"/>
            <consortium name="The Broad Institute Genome Sequencing Center for Infectious Disease"/>
            <person name="Wu L."/>
            <person name="Ma J."/>
        </authorList>
    </citation>
    <scope>NUCLEOTIDE SEQUENCE [LARGE SCALE GENOMIC DNA]</scope>
    <source>
        <strain evidence="3">CECT 8570</strain>
    </source>
</reference>
<dbReference type="Gene3D" id="1.10.260.40">
    <property type="entry name" value="lambda repressor-like DNA-binding domains"/>
    <property type="match status" value="1"/>
</dbReference>
<gene>
    <name evidence="2" type="ORF">ACFOX3_06095</name>
</gene>